<dbReference type="EMBL" id="MN739658">
    <property type="protein sequence ID" value="QHT18622.1"/>
    <property type="molecule type" value="Genomic_DNA"/>
</dbReference>
<name>A0A6C0DQL8_9ZZZZ</name>
<keyword evidence="1" id="KW-0472">Membrane</keyword>
<keyword evidence="1" id="KW-0812">Transmembrane</keyword>
<keyword evidence="1" id="KW-1133">Transmembrane helix</keyword>
<sequence length="171" mass="19105">MTSLFPDCGPDCLKEKKLASLKAAMDANPSDKQAQLDYYTLLNGPEWLSDHKESMAKHTIEPVLSGYRQQFEMLTAQLNSQSKFADLAKSMTSDGGMPYLKKDYDAEKSKADVLDRQWKLQGKPETEIDLMGILLYILIAVLGAAAFFLAYSKYRKYTAPPPSILGGNRLK</sequence>
<protein>
    <submittedName>
        <fullName evidence="2">Uncharacterized protein</fullName>
    </submittedName>
</protein>
<reference evidence="2" key="1">
    <citation type="journal article" date="2020" name="Nature">
        <title>Giant virus diversity and host interactions through global metagenomics.</title>
        <authorList>
            <person name="Schulz F."/>
            <person name="Roux S."/>
            <person name="Paez-Espino D."/>
            <person name="Jungbluth S."/>
            <person name="Walsh D.A."/>
            <person name="Denef V.J."/>
            <person name="McMahon K.D."/>
            <person name="Konstantinidis K.T."/>
            <person name="Eloe-Fadrosh E.A."/>
            <person name="Kyrpides N.C."/>
            <person name="Woyke T."/>
        </authorList>
    </citation>
    <scope>NUCLEOTIDE SEQUENCE</scope>
    <source>
        <strain evidence="2">GVMAG-M-3300023174-47</strain>
    </source>
</reference>
<dbReference type="AlphaFoldDB" id="A0A6C0DQL8"/>
<feature type="transmembrane region" description="Helical" evidence="1">
    <location>
        <begin position="130"/>
        <end position="151"/>
    </location>
</feature>
<organism evidence="2">
    <name type="scientific">viral metagenome</name>
    <dbReference type="NCBI Taxonomy" id="1070528"/>
    <lineage>
        <taxon>unclassified sequences</taxon>
        <taxon>metagenomes</taxon>
        <taxon>organismal metagenomes</taxon>
    </lineage>
</organism>
<accession>A0A6C0DQL8</accession>
<evidence type="ECO:0000256" key="1">
    <source>
        <dbReference type="SAM" id="Phobius"/>
    </source>
</evidence>
<evidence type="ECO:0000313" key="2">
    <source>
        <dbReference type="EMBL" id="QHT18622.1"/>
    </source>
</evidence>
<proteinExistence type="predicted"/>